<gene>
    <name evidence="1" type="ORF">SAMN04487974_101357</name>
</gene>
<dbReference type="AlphaFoldDB" id="A0A1G7S866"/>
<name>A0A1G7S866_9HYPH</name>
<sequence>MTEPTTLALKAKALLDAVDFDQHGRMVAGQFVGGNGGLISRETIRAADELRKVLEASQ</sequence>
<dbReference type="STRING" id="440168.SAMN04487974_101357"/>
<evidence type="ECO:0000313" key="1">
    <source>
        <dbReference type="EMBL" id="SDG19171.1"/>
    </source>
</evidence>
<reference evidence="1 2" key="1">
    <citation type="submission" date="2016-10" db="EMBL/GenBank/DDBJ databases">
        <authorList>
            <person name="de Groot N.N."/>
        </authorList>
    </citation>
    <scope>NUCLEOTIDE SEQUENCE [LARGE SCALE GENOMIC DNA]</scope>
    <source>
        <strain evidence="1 2">CGMCC 1.10267</strain>
    </source>
</reference>
<protein>
    <submittedName>
        <fullName evidence="1">Uncharacterized protein</fullName>
    </submittedName>
</protein>
<dbReference type="Proteomes" id="UP000199495">
    <property type="component" value="Unassembled WGS sequence"/>
</dbReference>
<dbReference type="EMBL" id="FNCS01000001">
    <property type="protein sequence ID" value="SDG19171.1"/>
    <property type="molecule type" value="Genomic_DNA"/>
</dbReference>
<proteinExistence type="predicted"/>
<keyword evidence="2" id="KW-1185">Reference proteome</keyword>
<evidence type="ECO:0000313" key="2">
    <source>
        <dbReference type="Proteomes" id="UP000199495"/>
    </source>
</evidence>
<dbReference type="RefSeq" id="WP_176762461.1">
    <property type="nucleotide sequence ID" value="NZ_FNCS01000001.1"/>
</dbReference>
<accession>A0A1G7S866</accession>
<organism evidence="1 2">
    <name type="scientific">Pelagibacterium luteolum</name>
    <dbReference type="NCBI Taxonomy" id="440168"/>
    <lineage>
        <taxon>Bacteria</taxon>
        <taxon>Pseudomonadati</taxon>
        <taxon>Pseudomonadota</taxon>
        <taxon>Alphaproteobacteria</taxon>
        <taxon>Hyphomicrobiales</taxon>
        <taxon>Devosiaceae</taxon>
        <taxon>Pelagibacterium</taxon>
    </lineage>
</organism>